<feature type="chain" id="PRO_5014916388" description="RHS repeat protein" evidence="1">
    <location>
        <begin position="20"/>
        <end position="60"/>
    </location>
</feature>
<dbReference type="EMBL" id="PISJ01000012">
    <property type="protein sequence ID" value="PKF33790.1"/>
    <property type="molecule type" value="Genomic_DNA"/>
</dbReference>
<gene>
    <name evidence="2" type="ORF">CW311_08040</name>
</gene>
<dbReference type="InterPro" id="IPR031325">
    <property type="entry name" value="RHS_repeat"/>
</dbReference>
<dbReference type="Pfam" id="PF05593">
    <property type="entry name" value="RHS_repeat"/>
    <property type="match status" value="1"/>
</dbReference>
<organism evidence="2 3">
    <name type="scientific">Acinetobacter proteolyticus</name>
    <dbReference type="NCBI Taxonomy" id="1776741"/>
    <lineage>
        <taxon>Bacteria</taxon>
        <taxon>Pseudomonadati</taxon>
        <taxon>Pseudomonadota</taxon>
        <taxon>Gammaproteobacteria</taxon>
        <taxon>Moraxellales</taxon>
        <taxon>Moraxellaceae</taxon>
        <taxon>Acinetobacter</taxon>
    </lineage>
</organism>
<sequence>MYKLIISAFLMLGVSAVYAGSATYTYDNLGRVTQVTYSSGKSITYSYDAAGNRVTVVSAG</sequence>
<feature type="signal peptide" evidence="1">
    <location>
        <begin position="1"/>
        <end position="19"/>
    </location>
</feature>
<name>A0A2N0WFE3_9GAMM</name>
<evidence type="ECO:0000256" key="1">
    <source>
        <dbReference type="SAM" id="SignalP"/>
    </source>
</evidence>
<comment type="caution">
    <text evidence="2">The sequence shown here is derived from an EMBL/GenBank/DDBJ whole genome shotgun (WGS) entry which is preliminary data.</text>
</comment>
<dbReference type="RefSeq" id="WP_101236192.1">
    <property type="nucleotide sequence ID" value="NZ_PISJ01000012.1"/>
</dbReference>
<dbReference type="NCBIfam" id="TIGR01643">
    <property type="entry name" value="YD_repeat_2x"/>
    <property type="match status" value="1"/>
</dbReference>
<protein>
    <recommendedName>
        <fullName evidence="4">RHS repeat protein</fullName>
    </recommendedName>
</protein>
<evidence type="ECO:0008006" key="4">
    <source>
        <dbReference type="Google" id="ProtNLM"/>
    </source>
</evidence>
<evidence type="ECO:0000313" key="2">
    <source>
        <dbReference type="EMBL" id="PKF33790.1"/>
    </source>
</evidence>
<dbReference type="InterPro" id="IPR006530">
    <property type="entry name" value="YD"/>
</dbReference>
<accession>A0A2N0WFE3</accession>
<dbReference type="Gene3D" id="2.180.10.10">
    <property type="entry name" value="RHS repeat-associated core"/>
    <property type="match status" value="1"/>
</dbReference>
<evidence type="ECO:0000313" key="3">
    <source>
        <dbReference type="Proteomes" id="UP000233553"/>
    </source>
</evidence>
<dbReference type="Proteomes" id="UP000233553">
    <property type="component" value="Unassembled WGS sequence"/>
</dbReference>
<keyword evidence="1" id="KW-0732">Signal</keyword>
<dbReference type="AlphaFoldDB" id="A0A2N0WFE3"/>
<reference evidence="2 3" key="1">
    <citation type="submission" date="2017-12" db="EMBL/GenBank/DDBJ databases">
        <title>Draft Genome sequences of multiple microbial strains isolated from spacecraft associated surfaces.</title>
        <authorList>
            <person name="Seuylemezian A."/>
            <person name="Vaishampayan P."/>
            <person name="Venkateswaran K."/>
        </authorList>
    </citation>
    <scope>NUCLEOTIDE SEQUENCE [LARGE SCALE GENOMIC DNA]</scope>
    <source>
        <strain evidence="2 3">2P01AA</strain>
    </source>
</reference>
<proteinExistence type="predicted"/>